<keyword evidence="11" id="KW-1185">Reference proteome</keyword>
<feature type="transmembrane region" description="Helical" evidence="8">
    <location>
        <begin position="326"/>
        <end position="345"/>
    </location>
</feature>
<dbReference type="InterPro" id="IPR037185">
    <property type="entry name" value="EmrE-like"/>
</dbReference>
<reference evidence="10 11" key="1">
    <citation type="journal article" date="2010" name="J. Bacteriol.">
        <title>Complete genome sequence of "Candidatus Puniceispirillum marinum" IMCC1322, a representative of the SAR116 clade in the Alphaproteobacteria.</title>
        <authorList>
            <person name="Oh H.M."/>
            <person name="Kwon K.K."/>
            <person name="Kang I."/>
            <person name="Kang S.G."/>
            <person name="Lee J.H."/>
            <person name="Kim S.J."/>
            <person name="Cho J.C."/>
        </authorList>
    </citation>
    <scope>NUCLEOTIDE SEQUENCE [LARGE SCALE GENOMIC DNA]</scope>
    <source>
        <strain evidence="10 11">IMCC1322</strain>
    </source>
</reference>
<evidence type="ECO:0000256" key="4">
    <source>
        <dbReference type="ARBA" id="ARBA00022475"/>
    </source>
</evidence>
<evidence type="ECO:0000313" key="10">
    <source>
        <dbReference type="EMBL" id="ADE40418.1"/>
    </source>
</evidence>
<organism evidence="10 11">
    <name type="scientific">Puniceispirillum marinum (strain IMCC1322)</name>
    <dbReference type="NCBI Taxonomy" id="488538"/>
    <lineage>
        <taxon>Bacteria</taxon>
        <taxon>Pseudomonadati</taxon>
        <taxon>Pseudomonadota</taxon>
        <taxon>Alphaproteobacteria</taxon>
        <taxon>Candidatus Puniceispirillales</taxon>
        <taxon>Candidatus Puniceispirillaceae</taxon>
        <taxon>Candidatus Puniceispirillum</taxon>
    </lineage>
</organism>
<dbReference type="InterPro" id="IPR000620">
    <property type="entry name" value="EamA_dom"/>
</dbReference>
<evidence type="ECO:0000256" key="1">
    <source>
        <dbReference type="ARBA" id="ARBA00004651"/>
    </source>
</evidence>
<dbReference type="PANTHER" id="PTHR22911">
    <property type="entry name" value="ACYL-MALONYL CONDENSING ENZYME-RELATED"/>
    <property type="match status" value="1"/>
</dbReference>
<dbReference type="KEGG" id="apb:SAR116_2175"/>
<keyword evidence="4" id="KW-1003">Cell membrane</keyword>
<feature type="domain" description="EamA" evidence="9">
    <location>
        <begin position="67"/>
        <end position="200"/>
    </location>
</feature>
<feature type="transmembrane region" description="Helical" evidence="8">
    <location>
        <begin position="106"/>
        <end position="126"/>
    </location>
</feature>
<dbReference type="HOGENOM" id="CLU_054508_1_0_5"/>
<sequence>MSIVLCVVKSLAIILDTPMKDIAVVNSLYFSCRCYLFESLSPMAPENSNVRGAMPGTVSQSHNLQTRGIIFAIAAGFLWGVLPIYINSVNAITPYEIVAHRAIWSAVLLAALMPFLGGFGQVITLLRQRKLQLGLGATTVLVGINWSVFIYSVQSGQIVQAALGYFIYPLVALLLGVLMLGERLDRMGWLAIALVACGVIAKSTFAGEPPVIALFLAVTFGLYAVTHKKLGIDPVKALFVESALLLPIGVAYLWWLTDQGLPIFFGGGAINISLAVLAGLFTILPLLFFHAGNRALTMSMSSLLFYFNPTTQLMVGIFIYDSPFTMADAVTFGLIWVGIAVYFATRPRTPRPVV</sequence>
<evidence type="ECO:0000313" key="11">
    <source>
        <dbReference type="Proteomes" id="UP000007460"/>
    </source>
</evidence>
<feature type="transmembrane region" description="Helical" evidence="8">
    <location>
        <begin position="211"/>
        <end position="226"/>
    </location>
</feature>
<dbReference type="GO" id="GO:0005886">
    <property type="term" value="C:plasma membrane"/>
    <property type="evidence" value="ECO:0007669"/>
    <property type="project" value="UniProtKB-SubCell"/>
</dbReference>
<evidence type="ECO:0000256" key="2">
    <source>
        <dbReference type="ARBA" id="ARBA00007362"/>
    </source>
</evidence>
<dbReference type="eggNOG" id="COG2962">
    <property type="taxonomic scope" value="Bacteria"/>
</dbReference>
<evidence type="ECO:0000259" key="9">
    <source>
        <dbReference type="Pfam" id="PF00892"/>
    </source>
</evidence>
<dbReference type="Pfam" id="PF00892">
    <property type="entry name" value="EamA"/>
    <property type="match status" value="1"/>
</dbReference>
<dbReference type="OrthoDB" id="369870at2"/>
<evidence type="ECO:0000256" key="8">
    <source>
        <dbReference type="SAM" id="Phobius"/>
    </source>
</evidence>
<dbReference type="Proteomes" id="UP000007460">
    <property type="component" value="Chromosome"/>
</dbReference>
<keyword evidence="6 8" id="KW-1133">Transmembrane helix</keyword>
<evidence type="ECO:0000256" key="7">
    <source>
        <dbReference type="ARBA" id="ARBA00023136"/>
    </source>
</evidence>
<feature type="transmembrane region" description="Helical" evidence="8">
    <location>
        <begin position="68"/>
        <end position="86"/>
    </location>
</feature>
<feature type="transmembrane region" description="Helical" evidence="8">
    <location>
        <begin position="158"/>
        <end position="180"/>
    </location>
</feature>
<dbReference type="NCBIfam" id="TIGR00688">
    <property type="entry name" value="rarD"/>
    <property type="match status" value="1"/>
</dbReference>
<feature type="transmembrane region" description="Helical" evidence="8">
    <location>
        <begin position="238"/>
        <end position="257"/>
    </location>
</feature>
<dbReference type="AlphaFoldDB" id="D5BNY4"/>
<evidence type="ECO:0000256" key="6">
    <source>
        <dbReference type="ARBA" id="ARBA00022989"/>
    </source>
</evidence>
<comment type="similarity">
    <text evidence="2">Belongs to the EamA transporter family.</text>
</comment>
<dbReference type="InterPro" id="IPR004626">
    <property type="entry name" value="RarD"/>
</dbReference>
<dbReference type="SUPFAM" id="SSF103481">
    <property type="entry name" value="Multidrug resistance efflux transporter EmrE"/>
    <property type="match status" value="2"/>
</dbReference>
<dbReference type="EMBL" id="CP001751">
    <property type="protein sequence ID" value="ADE40418.1"/>
    <property type="molecule type" value="Genomic_DNA"/>
</dbReference>
<keyword evidence="5 8" id="KW-0812">Transmembrane</keyword>
<feature type="transmembrane region" description="Helical" evidence="8">
    <location>
        <begin position="187"/>
        <end position="205"/>
    </location>
</feature>
<evidence type="ECO:0000256" key="5">
    <source>
        <dbReference type="ARBA" id="ARBA00022692"/>
    </source>
</evidence>
<proteinExistence type="inferred from homology"/>
<protein>
    <submittedName>
        <fullName evidence="10">RarD protein, DMT superfamily transporter</fullName>
    </submittedName>
</protein>
<feature type="transmembrane region" description="Helical" evidence="8">
    <location>
        <begin position="133"/>
        <end position="152"/>
    </location>
</feature>
<feature type="transmembrane region" description="Helical" evidence="8">
    <location>
        <begin position="303"/>
        <end position="320"/>
    </location>
</feature>
<keyword evidence="7 8" id="KW-0472">Membrane</keyword>
<dbReference type="PANTHER" id="PTHR22911:SF137">
    <property type="entry name" value="SOLUTE CARRIER FAMILY 35 MEMBER G2-RELATED"/>
    <property type="match status" value="1"/>
</dbReference>
<comment type="subcellular location">
    <subcellularLocation>
        <location evidence="1">Cell membrane</location>
        <topology evidence="1">Multi-pass membrane protein</topology>
    </subcellularLocation>
</comment>
<gene>
    <name evidence="10" type="ordered locus">SAR116_2175</name>
</gene>
<name>D5BNY4_PUNMI</name>
<keyword evidence="3" id="KW-0813">Transport</keyword>
<accession>D5BNY4</accession>
<feature type="transmembrane region" description="Helical" evidence="8">
    <location>
        <begin position="263"/>
        <end position="291"/>
    </location>
</feature>
<evidence type="ECO:0000256" key="3">
    <source>
        <dbReference type="ARBA" id="ARBA00022448"/>
    </source>
</evidence>